<dbReference type="GeneID" id="94835418"/>
<dbReference type="PANTHER" id="PTHR19051:SF32">
    <property type="entry name" value="KERATIN-ASSOCIATED PROTEIN 13-3"/>
    <property type="match status" value="1"/>
</dbReference>
<gene>
    <name evidence="2" type="ORF">TRFO_19299</name>
</gene>
<reference evidence="2" key="1">
    <citation type="submission" date="2016-10" db="EMBL/GenBank/DDBJ databases">
        <authorList>
            <person name="Benchimol M."/>
            <person name="Almeida L.G."/>
            <person name="Vasconcelos A.T."/>
            <person name="Perreira-Neves A."/>
            <person name="Rosa I.A."/>
            <person name="Tasca T."/>
            <person name="Bogo M.R."/>
            <person name="de Souza W."/>
        </authorList>
    </citation>
    <scope>NUCLEOTIDE SEQUENCE [LARGE SCALE GENOMIC DNA]</scope>
    <source>
        <strain evidence="2">K</strain>
    </source>
</reference>
<evidence type="ECO:0000259" key="1">
    <source>
        <dbReference type="Pfam" id="PF21939"/>
    </source>
</evidence>
<dbReference type="InterPro" id="IPR053827">
    <property type="entry name" value="Gp10_C"/>
</dbReference>
<dbReference type="Pfam" id="PF21939">
    <property type="entry name" value="Gp10_C"/>
    <property type="match status" value="1"/>
</dbReference>
<keyword evidence="3" id="KW-1185">Reference proteome</keyword>
<protein>
    <recommendedName>
        <fullName evidence="1">Baseplate structural protein Gp10 C-terminal domain-containing protein</fullName>
    </recommendedName>
</protein>
<dbReference type="RefSeq" id="XP_068364451.1">
    <property type="nucleotide sequence ID" value="XM_068500714.1"/>
</dbReference>
<sequence length="391" mass="46272">MHADLLLHLQNLKDFQRNNVGKSVYKAIKKVCCDLKDVLENEELHQKLFELDLNIQHNIISHRPLNEDENLIFEFIMKHDEEEALLLISDLKFERLSPKNFLCLTEDPRLSPYVKINKISLSLFASQKRELESEFNHKLEQIQAQYQKKIFKLSQEITRIKEIQNQMNSTFNDYRNTRYEEQMKINQDITQISKMKENIIQMKSKLDINAWYPIGFIFISTVNINPVKIFEGTKWKPIKDRFLMSAQDYQNMNESYQEGGSKTHVLSPEEIPAHQHLLNLKTSSDGEHQHEGYTEQQPLSLKYWITSPGNKHRFMRANEIDFDEKREDRCYTSSDLTPQYTHKTSHLHHFLTNTKGNHSHTISGRTKMAGGNKEFNILPPYIKVYMWVRKE</sequence>
<name>A0A1J4KJB3_9EUKA</name>
<comment type="caution">
    <text evidence="2">The sequence shown here is derived from an EMBL/GenBank/DDBJ whole genome shotgun (WGS) entry which is preliminary data.</text>
</comment>
<dbReference type="EMBL" id="MLAK01000591">
    <property type="protein sequence ID" value="OHT11315.1"/>
    <property type="molecule type" value="Genomic_DNA"/>
</dbReference>
<accession>A0A1J4KJB3</accession>
<evidence type="ECO:0000313" key="3">
    <source>
        <dbReference type="Proteomes" id="UP000179807"/>
    </source>
</evidence>
<dbReference type="PANTHER" id="PTHR19051">
    <property type="entry name" value="KERATIN-ASSOCIATED PROTEIN"/>
    <property type="match status" value="1"/>
</dbReference>
<feature type="domain" description="Baseplate structural protein Gp10 C-terminal" evidence="1">
    <location>
        <begin position="209"/>
        <end position="389"/>
    </location>
</feature>
<proteinExistence type="predicted"/>
<organism evidence="2 3">
    <name type="scientific">Tritrichomonas foetus</name>
    <dbReference type="NCBI Taxonomy" id="1144522"/>
    <lineage>
        <taxon>Eukaryota</taxon>
        <taxon>Metamonada</taxon>
        <taxon>Parabasalia</taxon>
        <taxon>Tritrichomonadida</taxon>
        <taxon>Tritrichomonadidae</taxon>
        <taxon>Tritrichomonas</taxon>
    </lineage>
</organism>
<dbReference type="Proteomes" id="UP000179807">
    <property type="component" value="Unassembled WGS sequence"/>
</dbReference>
<dbReference type="AlphaFoldDB" id="A0A1J4KJB3"/>
<evidence type="ECO:0000313" key="2">
    <source>
        <dbReference type="EMBL" id="OHT11315.1"/>
    </source>
</evidence>
<dbReference type="VEuPathDB" id="TrichDB:TRFO_19299"/>